<feature type="transmembrane region" description="Helical" evidence="1">
    <location>
        <begin position="6"/>
        <end position="25"/>
    </location>
</feature>
<reference evidence="2 3" key="1">
    <citation type="submission" date="2021-01" db="EMBL/GenBank/DDBJ databases">
        <title>Genomic Encyclopedia of Type Strains, Phase IV (KMG-IV): sequencing the most valuable type-strain genomes for metagenomic binning, comparative biology and taxonomic classification.</title>
        <authorList>
            <person name="Goeker M."/>
        </authorList>
    </citation>
    <scope>NUCLEOTIDE SEQUENCE [LARGE SCALE GENOMIC DNA]</scope>
    <source>
        <strain evidence="2 3">DSM 25890</strain>
    </source>
</reference>
<evidence type="ECO:0000256" key="1">
    <source>
        <dbReference type="SAM" id="Phobius"/>
    </source>
</evidence>
<comment type="caution">
    <text evidence="2">The sequence shown here is derived from an EMBL/GenBank/DDBJ whole genome shotgun (WGS) entry which is preliminary data.</text>
</comment>
<proteinExistence type="predicted"/>
<keyword evidence="1" id="KW-0472">Membrane</keyword>
<keyword evidence="1" id="KW-1133">Transmembrane helix</keyword>
<keyword evidence="1" id="KW-0812">Transmembrane</keyword>
<gene>
    <name evidence="2" type="ORF">JOC73_000111</name>
</gene>
<protein>
    <submittedName>
        <fullName evidence="2">Uncharacterized protein</fullName>
    </submittedName>
</protein>
<dbReference type="Proteomes" id="UP001314796">
    <property type="component" value="Unassembled WGS sequence"/>
</dbReference>
<name>A0ABS2NKY9_9FIRM</name>
<evidence type="ECO:0000313" key="2">
    <source>
        <dbReference type="EMBL" id="MBM7613603.1"/>
    </source>
</evidence>
<sequence>MGQSVAVILIIIFLVFLFIPMAFLTNNQQQVGEIKQSLNLSAKALIKAIEVDSENANGFSQGYNRGRQQEVVVNKEDLLREFYDILYRNYYIDGGFQDTKQRLVLKILVVNDRFYLAKEDDQWSHPYFFLLEDTGLNVYLDIRDDIVYYYDDYGNMTYASLQSFGISKEEKNQRIINRINQVVAMETKTEFKDGLEIMIQNSQNVEGDYRRRFQNFNVLEGITFFVIYRGDTGLEINNQMYEYKNYNVVGYTLRSKV</sequence>
<evidence type="ECO:0000313" key="3">
    <source>
        <dbReference type="Proteomes" id="UP001314796"/>
    </source>
</evidence>
<keyword evidence="3" id="KW-1185">Reference proteome</keyword>
<dbReference type="RefSeq" id="WP_204399892.1">
    <property type="nucleotide sequence ID" value="NZ_JAFBEE010000001.1"/>
</dbReference>
<organism evidence="2 3">
    <name type="scientific">Alkaliphilus hydrothermalis</name>
    <dbReference type="NCBI Taxonomy" id="1482730"/>
    <lineage>
        <taxon>Bacteria</taxon>
        <taxon>Bacillati</taxon>
        <taxon>Bacillota</taxon>
        <taxon>Clostridia</taxon>
        <taxon>Peptostreptococcales</taxon>
        <taxon>Natronincolaceae</taxon>
        <taxon>Alkaliphilus</taxon>
    </lineage>
</organism>
<dbReference type="EMBL" id="JAFBEE010000001">
    <property type="protein sequence ID" value="MBM7613603.1"/>
    <property type="molecule type" value="Genomic_DNA"/>
</dbReference>
<accession>A0ABS2NKY9</accession>